<dbReference type="GO" id="GO:0005829">
    <property type="term" value="C:cytosol"/>
    <property type="evidence" value="ECO:0007669"/>
    <property type="project" value="TreeGrafter"/>
</dbReference>
<dbReference type="GO" id="GO:0003779">
    <property type="term" value="F:actin binding"/>
    <property type="evidence" value="ECO:0007669"/>
    <property type="project" value="UniProtKB-KW"/>
</dbReference>
<comment type="similarity">
    <text evidence="13">Belongs to the DIXDC1 family.</text>
</comment>
<feature type="compositionally biased region" description="Basic and acidic residues" evidence="19">
    <location>
        <begin position="235"/>
        <end position="245"/>
    </location>
</feature>
<evidence type="ECO:0000313" key="23">
    <source>
        <dbReference type="RefSeq" id="XP_018547684.1"/>
    </source>
</evidence>
<dbReference type="Pfam" id="PF00307">
    <property type="entry name" value="CH"/>
    <property type="match status" value="1"/>
</dbReference>
<feature type="compositionally biased region" description="Low complexity" evidence="19">
    <location>
        <begin position="214"/>
        <end position="234"/>
    </location>
</feature>
<feature type="compositionally biased region" description="Basic residues" evidence="19">
    <location>
        <begin position="518"/>
        <end position="530"/>
    </location>
</feature>
<dbReference type="GO" id="GO:0001725">
    <property type="term" value="C:stress fiber"/>
    <property type="evidence" value="ECO:0007669"/>
    <property type="project" value="UniProtKB-SubCell"/>
</dbReference>
<evidence type="ECO:0000256" key="15">
    <source>
        <dbReference type="ARBA" id="ARBA00077663"/>
    </source>
</evidence>
<keyword evidence="9 18" id="KW-0175">Coiled coil</keyword>
<evidence type="ECO:0000256" key="11">
    <source>
        <dbReference type="ARBA" id="ARBA00023212"/>
    </source>
</evidence>
<evidence type="ECO:0000256" key="4">
    <source>
        <dbReference type="ARBA" id="ARBA00022490"/>
    </source>
</evidence>
<dbReference type="SUPFAM" id="SSF54236">
    <property type="entry name" value="Ubiquitin-like"/>
    <property type="match status" value="1"/>
</dbReference>
<evidence type="ECO:0000256" key="17">
    <source>
        <dbReference type="PROSITE-ProRule" id="PRU00069"/>
    </source>
</evidence>
<dbReference type="InterPro" id="IPR001715">
    <property type="entry name" value="CH_dom"/>
</dbReference>
<evidence type="ECO:0000256" key="19">
    <source>
        <dbReference type="SAM" id="MobiDB-lite"/>
    </source>
</evidence>
<protein>
    <recommendedName>
        <fullName evidence="14">Dixin</fullName>
    </recommendedName>
    <alternativeName>
        <fullName evidence="15">Coiled-coil protein DIX1</fullName>
    </alternativeName>
    <alternativeName>
        <fullName evidence="16">DIX domain-containing protein 1</fullName>
    </alternativeName>
</protein>
<feature type="domain" description="Calponin-homology (CH)" evidence="20">
    <location>
        <begin position="21"/>
        <end position="128"/>
    </location>
</feature>
<evidence type="ECO:0000313" key="22">
    <source>
        <dbReference type="Proteomes" id="UP000694890"/>
    </source>
</evidence>
<evidence type="ECO:0000256" key="3">
    <source>
        <dbReference type="ARBA" id="ARBA00022473"/>
    </source>
</evidence>
<dbReference type="PANTHER" id="PTHR10878:SF39">
    <property type="entry name" value="DIXIN ISOFORM X1"/>
    <property type="match status" value="1"/>
</dbReference>
<dbReference type="AlphaFoldDB" id="A0AAJ7Q602"/>
<dbReference type="Gene3D" id="1.10.418.10">
    <property type="entry name" value="Calponin-like domain"/>
    <property type="match status" value="1"/>
</dbReference>
<dbReference type="FunFam" id="2.40.240.130:FF:000003">
    <property type="entry name" value="Dixin isoform 1"/>
    <property type="match status" value="1"/>
</dbReference>
<proteinExistence type="inferred from homology"/>
<evidence type="ECO:0000256" key="9">
    <source>
        <dbReference type="ARBA" id="ARBA00023054"/>
    </source>
</evidence>
<accession>A0AAJ7Q602</accession>
<evidence type="ECO:0000256" key="12">
    <source>
        <dbReference type="ARBA" id="ARBA00058710"/>
    </source>
</evidence>
<organism evidence="22 23">
    <name type="scientific">Lates calcarifer</name>
    <name type="common">Barramundi</name>
    <name type="synonym">Holocentrus calcarifer</name>
    <dbReference type="NCBI Taxonomy" id="8187"/>
    <lineage>
        <taxon>Eukaryota</taxon>
        <taxon>Metazoa</taxon>
        <taxon>Chordata</taxon>
        <taxon>Craniata</taxon>
        <taxon>Vertebrata</taxon>
        <taxon>Euteleostomi</taxon>
        <taxon>Actinopterygii</taxon>
        <taxon>Neopterygii</taxon>
        <taxon>Teleostei</taxon>
        <taxon>Neoteleostei</taxon>
        <taxon>Acanthomorphata</taxon>
        <taxon>Carangaria</taxon>
        <taxon>Carangaria incertae sedis</taxon>
        <taxon>Centropomidae</taxon>
        <taxon>Lates</taxon>
    </lineage>
</organism>
<evidence type="ECO:0000256" key="14">
    <source>
        <dbReference type="ARBA" id="ARBA00068877"/>
    </source>
</evidence>
<dbReference type="Gene3D" id="2.40.240.130">
    <property type="match status" value="1"/>
</dbReference>
<dbReference type="InterPro" id="IPR001158">
    <property type="entry name" value="DIX"/>
</dbReference>
<feature type="coiled-coil region" evidence="18">
    <location>
        <begin position="312"/>
        <end position="346"/>
    </location>
</feature>
<dbReference type="InterPro" id="IPR029071">
    <property type="entry name" value="Ubiquitin-like_domsf"/>
</dbReference>
<evidence type="ECO:0000256" key="10">
    <source>
        <dbReference type="ARBA" id="ARBA00023203"/>
    </source>
</evidence>
<feature type="region of interest" description="Disordered" evidence="19">
    <location>
        <begin position="518"/>
        <end position="538"/>
    </location>
</feature>
<evidence type="ECO:0000256" key="16">
    <source>
        <dbReference type="ARBA" id="ARBA00079899"/>
    </source>
</evidence>
<comment type="function">
    <text evidence="12">Positive effector of the Wnt signaling pathway; activates WNT3A signaling via DVL2. Regulates JNK activation by AXIN1 and DVL2.</text>
</comment>
<dbReference type="Proteomes" id="UP000694890">
    <property type="component" value="Linkage group LG20"/>
</dbReference>
<evidence type="ECO:0000259" key="21">
    <source>
        <dbReference type="PROSITE" id="PS50841"/>
    </source>
</evidence>
<dbReference type="GO" id="GO:0005925">
    <property type="term" value="C:focal adhesion"/>
    <property type="evidence" value="ECO:0007669"/>
    <property type="project" value="UniProtKB-SubCell"/>
</dbReference>
<feature type="compositionally biased region" description="Low complexity" evidence="19">
    <location>
        <begin position="248"/>
        <end position="259"/>
    </location>
</feature>
<name>A0AAJ7Q602_LATCA</name>
<dbReference type="Pfam" id="PF00778">
    <property type="entry name" value="DIX"/>
    <property type="match status" value="1"/>
</dbReference>
<feature type="region of interest" description="Disordered" evidence="19">
    <location>
        <begin position="206"/>
        <end position="263"/>
    </location>
</feature>
<dbReference type="PANTHER" id="PTHR10878">
    <property type="entry name" value="SEGMENT POLARITY PROTEIN DISHEVELLED"/>
    <property type="match status" value="1"/>
</dbReference>
<dbReference type="CDD" id="cd21213">
    <property type="entry name" value="CH_DIXDC1"/>
    <property type="match status" value="1"/>
</dbReference>
<keyword evidence="8" id="KW-0965">Cell junction</keyword>
<evidence type="ECO:0000256" key="2">
    <source>
        <dbReference type="ARBA" id="ARBA00004529"/>
    </source>
</evidence>
<dbReference type="PROSITE" id="PS50021">
    <property type="entry name" value="CH"/>
    <property type="match status" value="1"/>
</dbReference>
<dbReference type="SUPFAM" id="SSF47576">
    <property type="entry name" value="Calponin-homology domain, CH-domain"/>
    <property type="match status" value="1"/>
</dbReference>
<dbReference type="KEGG" id="lcf:108893802"/>
<evidence type="ECO:0000256" key="1">
    <source>
        <dbReference type="ARBA" id="ARBA00004246"/>
    </source>
</evidence>
<dbReference type="InterPro" id="IPR015506">
    <property type="entry name" value="Dsh/Dvl-rel"/>
</dbReference>
<dbReference type="FunFam" id="1.10.418.10:FF:000054">
    <property type="entry name" value="Dixin isoform 1"/>
    <property type="match status" value="1"/>
</dbReference>
<keyword evidence="10" id="KW-0009">Actin-binding</keyword>
<evidence type="ECO:0000256" key="8">
    <source>
        <dbReference type="ARBA" id="ARBA00022949"/>
    </source>
</evidence>
<keyword evidence="11" id="KW-0206">Cytoskeleton</keyword>
<gene>
    <name evidence="23" type="primary">LOC108893802</name>
</gene>
<dbReference type="GO" id="GO:0060070">
    <property type="term" value="P:canonical Wnt signaling pathway"/>
    <property type="evidence" value="ECO:0007669"/>
    <property type="project" value="TreeGrafter"/>
</dbReference>
<feature type="coiled-coil region" evidence="18">
    <location>
        <begin position="375"/>
        <end position="444"/>
    </location>
</feature>
<keyword evidence="5" id="KW-0597">Phosphoprotein</keyword>
<dbReference type="SMART" id="SM00033">
    <property type="entry name" value="CH"/>
    <property type="match status" value="1"/>
</dbReference>
<keyword evidence="4" id="KW-0963">Cytoplasm</keyword>
<evidence type="ECO:0000256" key="13">
    <source>
        <dbReference type="ARBA" id="ARBA00060765"/>
    </source>
</evidence>
<keyword evidence="7" id="KW-0832">Ubl conjugation</keyword>
<dbReference type="SMART" id="SM00021">
    <property type="entry name" value="DAX"/>
    <property type="match status" value="1"/>
</dbReference>
<evidence type="ECO:0000256" key="5">
    <source>
        <dbReference type="ARBA" id="ARBA00022553"/>
    </source>
</evidence>
<feature type="domain" description="DIX" evidence="21">
    <location>
        <begin position="551"/>
        <end position="633"/>
    </location>
</feature>
<dbReference type="InterPro" id="IPR036872">
    <property type="entry name" value="CH_dom_sf"/>
</dbReference>
<dbReference type="GeneID" id="108893802"/>
<evidence type="ECO:0000256" key="7">
    <source>
        <dbReference type="ARBA" id="ARBA00022843"/>
    </source>
</evidence>
<evidence type="ECO:0000256" key="18">
    <source>
        <dbReference type="SAM" id="Coils"/>
    </source>
</evidence>
<dbReference type="PROSITE" id="PS50841">
    <property type="entry name" value="DIX"/>
    <property type="match status" value="1"/>
</dbReference>
<keyword evidence="3" id="KW-0217">Developmental protein</keyword>
<reference evidence="23" key="1">
    <citation type="submission" date="2025-08" db="UniProtKB">
        <authorList>
            <consortium name="RefSeq"/>
        </authorList>
    </citation>
    <scope>IDENTIFICATION</scope>
    <source>
        <tissue evidence="23">Brain</tissue>
    </source>
</reference>
<sequence length="639" mass="71698">MIASLSRGSLLDEVLHGSFNEQQLAAYVSWVNSQLKRKPGLKPITDLRHDLQDGVVLTQLIEIVAGEVLEGVYVAPQNKEESRKNVEQVLQFISSRHIRMPHISARDIVDGNLKSVMRIILALAAHFKPTANHRAASGGGRSLTRGHASHNPLSTVALAQGAAAALASARYDASQPARVTRIHSGWGLNAEKSVCVRALVEQYERGAPEEQDDPQPSSLSSVSPLSSPRAPPSSHSDRQQEDRQQKQSSAESSHVVVESAWEDSLDETLEKEVQETRKMVSALQALLLHGSLPEDEQDVSLTLDQCNAEQQLVVIRSRLDQSMEEAQELKRELLRCKQEMRNLQGVKDAQQQRLCTQEASILQMKQELLRASMTKDEINNQNAELQWKLDECNRLWSECKKEVGQKDRVLQQLKHKLEESQKQQNELQRELEHKNSMVQELMSRDLQQIPTGTENNGYSYSGNPAPSMSGQAEEVQLLRDSLRSLRNNFRDHDPQHHTLDTLEQGIVSLIDRLHVLHTPRGRGKSPRRKGQHTDSDTWPCTKVCQPHSGSSASTKILYFTGKSPTPSMINIPKRLGEVTLKDVKAAVDREGNYRYHFKALDPEFGTVKEEVFLDGAIVPGWEGKIVAWVEEDRGDKRPL</sequence>
<evidence type="ECO:0000259" key="20">
    <source>
        <dbReference type="PROSITE" id="PS50021"/>
    </source>
</evidence>
<dbReference type="InterPro" id="IPR038207">
    <property type="entry name" value="DIX_dom_sf"/>
</dbReference>
<keyword evidence="6 17" id="KW-0879">Wnt signaling pathway</keyword>
<dbReference type="RefSeq" id="XP_018547684.1">
    <property type="nucleotide sequence ID" value="XM_018692168.2"/>
</dbReference>
<comment type="subcellular location">
    <subcellularLocation>
        <location evidence="1">Cell junction</location>
        <location evidence="1">Focal adhesion</location>
    </subcellularLocation>
    <subcellularLocation>
        <location evidence="2">Cytoplasm</location>
        <location evidence="2">Cytoskeleton</location>
        <location evidence="2">Stress fiber</location>
    </subcellularLocation>
</comment>
<evidence type="ECO:0000256" key="6">
    <source>
        <dbReference type="ARBA" id="ARBA00022687"/>
    </source>
</evidence>